<dbReference type="Pfam" id="PF01740">
    <property type="entry name" value="STAS"/>
    <property type="match status" value="1"/>
</dbReference>
<organism evidence="2 3">
    <name type="scientific">Mycobacterium bourgelatii</name>
    <dbReference type="NCBI Taxonomy" id="1273442"/>
    <lineage>
        <taxon>Bacteria</taxon>
        <taxon>Bacillati</taxon>
        <taxon>Actinomycetota</taxon>
        <taxon>Actinomycetes</taxon>
        <taxon>Mycobacteriales</taxon>
        <taxon>Mycobacteriaceae</taxon>
        <taxon>Mycobacterium</taxon>
    </lineage>
</organism>
<dbReference type="InterPro" id="IPR002645">
    <property type="entry name" value="STAS_dom"/>
</dbReference>
<comment type="caution">
    <text evidence="2">The sequence shown here is derived from an EMBL/GenBank/DDBJ whole genome shotgun (WGS) entry which is preliminary data.</text>
</comment>
<feature type="domain" description="STAS" evidence="1">
    <location>
        <begin position="6"/>
        <end position="132"/>
    </location>
</feature>
<evidence type="ECO:0000313" key="3">
    <source>
        <dbReference type="Proteomes" id="UP000465360"/>
    </source>
</evidence>
<dbReference type="Gene3D" id="3.30.750.24">
    <property type="entry name" value="STAS domain"/>
    <property type="match status" value="1"/>
</dbReference>
<dbReference type="Proteomes" id="UP000465360">
    <property type="component" value="Unassembled WGS sequence"/>
</dbReference>
<sequence>MPTPLNLSTVRGADGTPKVTATGEIDLSNIRRFTEALNAASAGTRGPLTIDLSAVKYLDSAGINALFDHAEEVDDLHVIVHPFLIPVFNISGLSEIATVEPARRHLTRTGAKPRETNKRDMFRPMDQRLLTGVRCRLSSLCRTSWRLPQRI</sequence>
<protein>
    <recommendedName>
        <fullName evidence="1">STAS domain-containing protein</fullName>
    </recommendedName>
</protein>
<name>A0A7I9YPF8_MYCBU</name>
<keyword evidence="3" id="KW-1185">Reference proteome</keyword>
<accession>A0A7I9YPF8</accession>
<proteinExistence type="predicted"/>
<dbReference type="PROSITE" id="PS50801">
    <property type="entry name" value="STAS"/>
    <property type="match status" value="1"/>
</dbReference>
<dbReference type="RefSeq" id="WP_163712388.1">
    <property type="nucleotide sequence ID" value="NZ_BLKZ01000001.1"/>
</dbReference>
<dbReference type="AlphaFoldDB" id="A0A7I9YPF8"/>
<evidence type="ECO:0000259" key="1">
    <source>
        <dbReference type="PROSITE" id="PS50801"/>
    </source>
</evidence>
<evidence type="ECO:0000313" key="2">
    <source>
        <dbReference type="EMBL" id="GFG90559.1"/>
    </source>
</evidence>
<dbReference type="InterPro" id="IPR036513">
    <property type="entry name" value="STAS_dom_sf"/>
</dbReference>
<dbReference type="CDD" id="cd07043">
    <property type="entry name" value="STAS_anti-anti-sigma_factors"/>
    <property type="match status" value="1"/>
</dbReference>
<reference evidence="2 3" key="1">
    <citation type="journal article" date="2019" name="Emerg. Microbes Infect.">
        <title>Comprehensive subspecies identification of 175 nontuberculous mycobacteria species based on 7547 genomic profiles.</title>
        <authorList>
            <person name="Matsumoto Y."/>
            <person name="Kinjo T."/>
            <person name="Motooka D."/>
            <person name="Nabeya D."/>
            <person name="Jung N."/>
            <person name="Uechi K."/>
            <person name="Horii T."/>
            <person name="Iida T."/>
            <person name="Fujita J."/>
            <person name="Nakamura S."/>
        </authorList>
    </citation>
    <scope>NUCLEOTIDE SEQUENCE [LARGE SCALE GENOMIC DNA]</scope>
    <source>
        <strain evidence="2 3">JCM 30725</strain>
    </source>
</reference>
<dbReference type="SUPFAM" id="SSF52091">
    <property type="entry name" value="SpoIIaa-like"/>
    <property type="match status" value="1"/>
</dbReference>
<gene>
    <name evidence="2" type="ORF">MBOU_26010</name>
</gene>
<dbReference type="EMBL" id="BLKZ01000001">
    <property type="protein sequence ID" value="GFG90559.1"/>
    <property type="molecule type" value="Genomic_DNA"/>
</dbReference>